<evidence type="ECO:0000313" key="2">
    <source>
        <dbReference type="Proteomes" id="UP000307768"/>
    </source>
</evidence>
<dbReference type="Proteomes" id="UP000307768">
    <property type="component" value="Unassembled WGS sequence"/>
</dbReference>
<evidence type="ECO:0000313" key="1">
    <source>
        <dbReference type="EMBL" id="KAA1422876.1"/>
    </source>
</evidence>
<reference evidence="1 2" key="1">
    <citation type="submission" date="2019-09" db="EMBL/GenBank/DDBJ databases">
        <title>Mumia zhuanghuii sp. nov. isolated from the intestinal contents of plateau pika (Ochotona curzoniae) in the Qinghai-Tibet plateau of China.</title>
        <authorList>
            <person name="Tian Z."/>
        </authorList>
    </citation>
    <scope>NUCLEOTIDE SEQUENCE [LARGE SCALE GENOMIC DNA]</scope>
    <source>
        <strain evidence="2">350</strain>
    </source>
</reference>
<accession>A0A5Q6RY39</accession>
<organism evidence="1 2">
    <name type="scientific">Mumia zhuanghuii</name>
    <dbReference type="NCBI Taxonomy" id="2585211"/>
    <lineage>
        <taxon>Bacteria</taxon>
        <taxon>Bacillati</taxon>
        <taxon>Actinomycetota</taxon>
        <taxon>Actinomycetes</taxon>
        <taxon>Propionibacteriales</taxon>
        <taxon>Nocardioidaceae</taxon>
        <taxon>Mumia</taxon>
    </lineage>
</organism>
<comment type="caution">
    <text evidence="1">The sequence shown here is derived from an EMBL/GenBank/DDBJ whole genome shotgun (WGS) entry which is preliminary data.</text>
</comment>
<sequence length="287" mass="29959">MPASIRGAGARSTSARAPKLDAVTAGAVDVARAALIEEVGEAQVGEHLGVRAEGDRVVTHVFATRLAGYQGWHWSVTVTRASRQKKVTVDEVVLLPGDDAIISPDWTPYKDRVRPGDMSPGDLLPPESDDVRLAPAWFVGDDAVDPLIDPTSVRPVADEVAIGRVHVLSLEGRDAAAQRWYDGDGGPSTPMAQQAPGRCRGCGFMVWLAPPLGSLFGVCANAMANDDGKVVSFDHGCGAHSEARVKRGPDPTAPPVHDTVTVDPVVVDVVTTDAASDAAPADGVTPA</sequence>
<dbReference type="RefSeq" id="WP_149769826.1">
    <property type="nucleotide sequence ID" value="NZ_VDFQ02000003.1"/>
</dbReference>
<dbReference type="InterPro" id="IPR021391">
    <property type="entry name" value="DUF3027"/>
</dbReference>
<proteinExistence type="predicted"/>
<dbReference type="Pfam" id="PF11228">
    <property type="entry name" value="DUF3027"/>
    <property type="match status" value="1"/>
</dbReference>
<gene>
    <name evidence="1" type="ORF">FE697_012065</name>
</gene>
<name>A0A5Q6RY39_9ACTN</name>
<protein>
    <submittedName>
        <fullName evidence="1">DUF3027 domain-containing protein</fullName>
    </submittedName>
</protein>
<dbReference type="AlphaFoldDB" id="A0A5Q6RY39"/>
<dbReference type="OrthoDB" id="3210158at2"/>
<dbReference type="EMBL" id="VDFQ02000003">
    <property type="protein sequence ID" value="KAA1422876.1"/>
    <property type="molecule type" value="Genomic_DNA"/>
</dbReference>